<dbReference type="GO" id="GO:0008897">
    <property type="term" value="F:holo-[acyl-carrier-protein] synthase activity"/>
    <property type="evidence" value="ECO:0007669"/>
    <property type="project" value="InterPro"/>
</dbReference>
<dbReference type="GO" id="GO:0005886">
    <property type="term" value="C:plasma membrane"/>
    <property type="evidence" value="ECO:0007669"/>
    <property type="project" value="TreeGrafter"/>
</dbReference>
<evidence type="ECO:0000256" key="2">
    <source>
        <dbReference type="ARBA" id="ARBA00004993"/>
    </source>
</evidence>
<comment type="catalytic activity">
    <reaction evidence="10">
        <text>apo-[aryl-carrier protein] + CoA = holo-[aryl-carrier protein] + adenosine 3',5'-bisphosphate + H(+)</text>
        <dbReference type="Rhea" id="RHEA:48404"/>
        <dbReference type="Rhea" id="RHEA-COMP:15903"/>
        <dbReference type="Rhea" id="RHEA-COMP:17557"/>
        <dbReference type="ChEBI" id="CHEBI:15378"/>
        <dbReference type="ChEBI" id="CHEBI:29999"/>
        <dbReference type="ChEBI" id="CHEBI:57287"/>
        <dbReference type="ChEBI" id="CHEBI:58343"/>
        <dbReference type="ChEBI" id="CHEBI:64479"/>
    </reaction>
</comment>
<dbReference type="PANTHER" id="PTHR38096:SF1">
    <property type="entry name" value="ENTEROBACTIN SYNTHASE COMPONENT D"/>
    <property type="match status" value="1"/>
</dbReference>
<comment type="catalytic activity">
    <reaction evidence="11">
        <text>apo-[peptidyl-carrier protein] + CoA = holo-[peptidyl-carrier protein] + adenosine 3',5'-bisphosphate + H(+)</text>
        <dbReference type="Rhea" id="RHEA:46228"/>
        <dbReference type="Rhea" id="RHEA-COMP:11479"/>
        <dbReference type="Rhea" id="RHEA-COMP:11480"/>
        <dbReference type="ChEBI" id="CHEBI:15378"/>
        <dbReference type="ChEBI" id="CHEBI:29999"/>
        <dbReference type="ChEBI" id="CHEBI:57287"/>
        <dbReference type="ChEBI" id="CHEBI:58343"/>
        <dbReference type="ChEBI" id="CHEBI:64479"/>
    </reaction>
</comment>
<evidence type="ECO:0000256" key="1">
    <source>
        <dbReference type="ARBA" id="ARBA00003937"/>
    </source>
</evidence>
<evidence type="ECO:0000259" key="15">
    <source>
        <dbReference type="Pfam" id="PF17837"/>
    </source>
</evidence>
<evidence type="ECO:0000256" key="10">
    <source>
        <dbReference type="ARBA" id="ARBA00049176"/>
    </source>
</evidence>
<feature type="domain" description="4'-phosphopantetheinyl transferase" evidence="14">
    <location>
        <begin position="135"/>
        <end position="214"/>
    </location>
</feature>
<dbReference type="GO" id="GO:0000287">
    <property type="term" value="F:magnesium ion binding"/>
    <property type="evidence" value="ECO:0007669"/>
    <property type="project" value="InterPro"/>
</dbReference>
<dbReference type="EMBL" id="BATJ01000001">
    <property type="protein sequence ID" value="GAD65593.1"/>
    <property type="molecule type" value="Genomic_DNA"/>
</dbReference>
<dbReference type="GO" id="GO:0009366">
    <property type="term" value="C:enterobactin synthetase complex"/>
    <property type="evidence" value="ECO:0007669"/>
    <property type="project" value="InterPro"/>
</dbReference>
<keyword evidence="6" id="KW-0808">Transferase</keyword>
<dbReference type="Pfam" id="PF01648">
    <property type="entry name" value="ACPS"/>
    <property type="match status" value="1"/>
</dbReference>
<comment type="similarity">
    <text evidence="3">Belongs to the P-Pant transferase superfamily. EntD family.</text>
</comment>
<feature type="binding site" evidence="12">
    <location>
        <position position="196"/>
    </location>
    <ligand>
        <name>CoA</name>
        <dbReference type="ChEBI" id="CHEBI:57287"/>
    </ligand>
</feature>
<feature type="binding site" evidence="12">
    <location>
        <begin position="114"/>
        <end position="115"/>
    </location>
    <ligand>
        <name>CoA</name>
        <dbReference type="ChEBI" id="CHEBI:57287"/>
    </ligand>
</feature>
<dbReference type="STRING" id="1219065.VPR01S_01_03670"/>
<evidence type="ECO:0000256" key="7">
    <source>
        <dbReference type="ARBA" id="ARBA00023191"/>
    </source>
</evidence>
<name>U3BFV1_VIBPR</name>
<feature type="binding site" evidence="12">
    <location>
        <position position="137"/>
    </location>
    <ligand>
        <name>CoA</name>
        <dbReference type="ChEBI" id="CHEBI:57287"/>
    </ligand>
</feature>
<feature type="binding site" evidence="13">
    <location>
        <position position="138"/>
    </location>
    <ligand>
        <name>Mg(2+)</name>
        <dbReference type="ChEBI" id="CHEBI:18420"/>
    </ligand>
</feature>
<protein>
    <recommendedName>
        <fullName evidence="5">Enterobactin synthase component D</fullName>
    </recommendedName>
    <alternativeName>
        <fullName evidence="8">4'-phosphopantetheinyl transferase EntD</fullName>
    </alternativeName>
    <alternativeName>
        <fullName evidence="9">Enterochelin synthase D</fullName>
    </alternativeName>
</protein>
<evidence type="ECO:0000256" key="9">
    <source>
        <dbReference type="ARBA" id="ARBA00031996"/>
    </source>
</evidence>
<evidence type="ECO:0000256" key="13">
    <source>
        <dbReference type="PIRSR" id="PIRSR603542-2"/>
    </source>
</evidence>
<evidence type="ECO:0000313" key="17">
    <source>
        <dbReference type="Proteomes" id="UP000016570"/>
    </source>
</evidence>
<dbReference type="Pfam" id="PF17837">
    <property type="entry name" value="4PPT_N"/>
    <property type="match status" value="1"/>
</dbReference>
<feature type="domain" description="4'-phosphopantetheinyl transferase N-terminal" evidence="15">
    <location>
        <begin position="64"/>
        <end position="125"/>
    </location>
</feature>
<comment type="cofactor">
    <cofactor evidence="13">
        <name>Mg(2+)</name>
        <dbReference type="ChEBI" id="CHEBI:18420"/>
    </cofactor>
</comment>
<evidence type="ECO:0000256" key="5">
    <source>
        <dbReference type="ARBA" id="ARBA00019087"/>
    </source>
</evidence>
<dbReference type="AlphaFoldDB" id="U3BFV1"/>
<evidence type="ECO:0000256" key="11">
    <source>
        <dbReference type="ARBA" id="ARBA00049191"/>
    </source>
</evidence>
<comment type="pathway">
    <text evidence="2">Siderophore biosynthesis; enterobactin biosynthesis.</text>
</comment>
<accession>U3BFV1</accession>
<reference evidence="16 17" key="1">
    <citation type="submission" date="2013-09" db="EMBL/GenBank/DDBJ databases">
        <title>Whole genome shotgun sequence of Vibrio proteolyticus NBRC 13287.</title>
        <authorList>
            <person name="Isaki S."/>
            <person name="Hosoyama A."/>
            <person name="Numata M."/>
            <person name="Hashimoto M."/>
            <person name="Hosoyama Y."/>
            <person name="Tsuchikane K."/>
            <person name="Noguchi M."/>
            <person name="Hirakata S."/>
            <person name="Ichikawa N."/>
            <person name="Ohji S."/>
            <person name="Yamazoe A."/>
            <person name="Fujita N."/>
        </authorList>
    </citation>
    <scope>NUCLEOTIDE SEQUENCE [LARGE SCALE GENOMIC DNA]</scope>
    <source>
        <strain evidence="16 17">NBRC 13287</strain>
    </source>
</reference>
<comment type="function">
    <text evidence="1">Involved in the biosynthesis of the siderophore enterobactin (enterochelin), which is a macrocyclic trimeric lactone of N-(2,3-dihydroxybenzoyl)-serine. The serine trilactone serves as a scaffolding for the three catechol functionalities that provide hexadentate coordination for the tightly ligated iron(2+) atoms. Plays an essential role in the assembly of the enterobactin by catalyzing the transfer of the 4'-phosphopantetheine (Ppant) moiety from coenzyme A to the apo-domains of both EntB (ArCP domain) and EntF (PCP domain) to yield their holo-forms which make them competent for the activation of 2,3-dihydroxybenzoate (DHB) and L-serine, respectively.</text>
</comment>
<dbReference type="RefSeq" id="WP_021703585.1">
    <property type="nucleotide sequence ID" value="NZ_BATJ01000001.1"/>
</dbReference>
<dbReference type="UniPathway" id="UPA00017"/>
<comment type="subunit">
    <text evidence="4">EntB, EntD, EntE, and EntF form a multienzyme complex called enterobactin synthase.</text>
</comment>
<gene>
    <name evidence="16" type="ORF">VPR01S_01_03670</name>
</gene>
<dbReference type="InterPro" id="IPR037143">
    <property type="entry name" value="4-PPantetheinyl_Trfase_dom_sf"/>
</dbReference>
<dbReference type="GO" id="GO:0009239">
    <property type="term" value="P:enterobactin biosynthetic process"/>
    <property type="evidence" value="ECO:0007669"/>
    <property type="project" value="UniProtKB-UniPathway"/>
</dbReference>
<comment type="caution">
    <text evidence="16">The sequence shown here is derived from an EMBL/GenBank/DDBJ whole genome shotgun (WGS) entry which is preliminary data.</text>
</comment>
<dbReference type="InterPro" id="IPR003542">
    <property type="entry name" value="Enbac_synth_compD-like"/>
</dbReference>
<keyword evidence="17" id="KW-1185">Reference proteome</keyword>
<evidence type="ECO:0000256" key="12">
    <source>
        <dbReference type="PIRSR" id="PIRSR603542-1"/>
    </source>
</evidence>
<evidence type="ECO:0000256" key="3">
    <source>
        <dbReference type="ARBA" id="ARBA00008342"/>
    </source>
</evidence>
<feature type="binding site" evidence="12">
    <location>
        <position position="186"/>
    </location>
    <ligand>
        <name>CoA</name>
        <dbReference type="ChEBI" id="CHEBI:57287"/>
    </ligand>
</feature>
<keyword evidence="13" id="KW-0460">Magnesium</keyword>
<dbReference type="InterPro" id="IPR008278">
    <property type="entry name" value="4-PPantetheinyl_Trfase_dom"/>
</dbReference>
<evidence type="ECO:0000256" key="8">
    <source>
        <dbReference type="ARBA" id="ARBA00029894"/>
    </source>
</evidence>
<organism evidence="16 17">
    <name type="scientific">Vibrio proteolyticus NBRC 13287</name>
    <dbReference type="NCBI Taxonomy" id="1219065"/>
    <lineage>
        <taxon>Bacteria</taxon>
        <taxon>Pseudomonadati</taxon>
        <taxon>Pseudomonadota</taxon>
        <taxon>Gammaproteobacteria</taxon>
        <taxon>Vibrionales</taxon>
        <taxon>Vibrionaceae</taxon>
        <taxon>Vibrio</taxon>
    </lineage>
</organism>
<dbReference type="PRINTS" id="PR01399">
    <property type="entry name" value="ENTSNTHTASED"/>
</dbReference>
<keyword evidence="13" id="KW-0479">Metal-binding</keyword>
<feature type="binding site" evidence="12">
    <location>
        <position position="182"/>
    </location>
    <ligand>
        <name>CoA</name>
        <dbReference type="ChEBI" id="CHEBI:57287"/>
    </ligand>
</feature>
<dbReference type="Proteomes" id="UP000016570">
    <property type="component" value="Unassembled WGS sequence"/>
</dbReference>
<dbReference type="SUPFAM" id="SSF56214">
    <property type="entry name" value="4'-phosphopantetheinyl transferase"/>
    <property type="match status" value="1"/>
</dbReference>
<evidence type="ECO:0000256" key="4">
    <source>
        <dbReference type="ARBA" id="ARBA00011503"/>
    </source>
</evidence>
<dbReference type="PANTHER" id="PTHR38096">
    <property type="entry name" value="ENTEROBACTIN SYNTHASE COMPONENT D"/>
    <property type="match status" value="1"/>
</dbReference>
<dbReference type="InterPro" id="IPR041354">
    <property type="entry name" value="4PPT_N"/>
</dbReference>
<evidence type="ECO:0000259" key="14">
    <source>
        <dbReference type="Pfam" id="PF01648"/>
    </source>
</evidence>
<feature type="binding site" evidence="12">
    <location>
        <position position="78"/>
    </location>
    <ligand>
        <name>CoA</name>
        <dbReference type="ChEBI" id="CHEBI:57287"/>
    </ligand>
</feature>
<proteinExistence type="inferred from homology"/>
<keyword evidence="7" id="KW-0259">Enterobactin biosynthesis</keyword>
<dbReference type="eggNOG" id="COG2977">
    <property type="taxonomic scope" value="Bacteria"/>
</dbReference>
<sequence length="246" mass="26716">MIKRALDSAIQWRFGAARVECVVSEIAGVQEKHPLYLARVGFDHSQFDPSWFAIAGIDCPAQISASRLLRQAEFFAGRLAAHTALKAFNQVPVSIPINPDRTPAFPPGFCGSISHSGEQAVALVACSNPSVLRPGIDIQTIVTIEQSADIQPLVATEGELAIMTAAGLSREMAVTAIFSAKEALYKALFPLVGDVLEFDVVTLIQHNDSLLHFEAGPSLRAYGIRPHLHCHLEIQDQHVQCVTWQA</sequence>
<feature type="binding site" evidence="13">
    <location>
        <position position="137"/>
    </location>
    <ligand>
        <name>Mg(2+)</name>
        <dbReference type="ChEBI" id="CHEBI:18420"/>
    </ligand>
</feature>
<evidence type="ECO:0000256" key="6">
    <source>
        <dbReference type="ARBA" id="ARBA00022679"/>
    </source>
</evidence>
<evidence type="ECO:0000313" key="16">
    <source>
        <dbReference type="EMBL" id="GAD65593.1"/>
    </source>
</evidence>
<feature type="binding site" evidence="12">
    <location>
        <position position="70"/>
    </location>
    <ligand>
        <name>CoA</name>
        <dbReference type="ChEBI" id="CHEBI:57287"/>
    </ligand>
</feature>